<accession>A0ABT1QM70</accession>
<reference evidence="4" key="1">
    <citation type="submission" date="2022-07" db="EMBL/GenBank/DDBJ databases">
        <title>Tahibacter sp., a new gammaproteobacterium isolated from the silt sample collected at pig farm.</title>
        <authorList>
            <person name="Chen H."/>
        </authorList>
    </citation>
    <scope>NUCLEOTIDE SEQUENCE</scope>
    <source>
        <strain evidence="4">P2K</strain>
    </source>
</reference>
<comment type="cofactor">
    <cofactor evidence="2">
        <name>a divalent metal cation</name>
        <dbReference type="ChEBI" id="CHEBI:60240"/>
    </cofactor>
</comment>
<proteinExistence type="inferred from homology"/>
<name>A0ABT1QM70_9GAMM</name>
<evidence type="ECO:0000313" key="4">
    <source>
        <dbReference type="EMBL" id="MCQ4163115.1"/>
    </source>
</evidence>
<organism evidence="4 5">
    <name type="scientific">Tahibacter harae</name>
    <dbReference type="NCBI Taxonomy" id="2963937"/>
    <lineage>
        <taxon>Bacteria</taxon>
        <taxon>Pseudomonadati</taxon>
        <taxon>Pseudomonadota</taxon>
        <taxon>Gammaproteobacteria</taxon>
        <taxon>Lysobacterales</taxon>
        <taxon>Rhodanobacteraceae</taxon>
        <taxon>Tahibacter</taxon>
    </lineage>
</organism>
<sequence>MRVLLVSDTHGRIDARIAALARDCDAVAHAGDVGAAAVLEALGAQVVAVRGNNDVTAKWAAGEHDRLAALPAEAGLELPGGRLVVVHGDRWPAAGRHAALRRAFPAARAVVYGHSHQLALDQDALPWILNPGAAGRARTNGGPSCLLLQASERSWQVQAVRHSDGFQA</sequence>
<dbReference type="RefSeq" id="WP_255910103.1">
    <property type="nucleotide sequence ID" value="NZ_JANFQO010000001.1"/>
</dbReference>
<dbReference type="SUPFAM" id="SSF56300">
    <property type="entry name" value="Metallo-dependent phosphatases"/>
    <property type="match status" value="1"/>
</dbReference>
<keyword evidence="5" id="KW-1185">Reference proteome</keyword>
<evidence type="ECO:0000313" key="5">
    <source>
        <dbReference type="Proteomes" id="UP001165498"/>
    </source>
</evidence>
<keyword evidence="2" id="KW-0479">Metal-binding</keyword>
<dbReference type="InterPro" id="IPR024654">
    <property type="entry name" value="Calcineurin-like_PHP_lpxH"/>
</dbReference>
<dbReference type="NCBIfam" id="TIGR00040">
    <property type="entry name" value="yfcE"/>
    <property type="match status" value="1"/>
</dbReference>
<dbReference type="EMBL" id="JANFQO010000001">
    <property type="protein sequence ID" value="MCQ4163115.1"/>
    <property type="molecule type" value="Genomic_DNA"/>
</dbReference>
<dbReference type="InterPro" id="IPR029052">
    <property type="entry name" value="Metallo-depent_PP-like"/>
</dbReference>
<evidence type="ECO:0000256" key="2">
    <source>
        <dbReference type="RuleBase" id="RU362039"/>
    </source>
</evidence>
<evidence type="ECO:0000259" key="3">
    <source>
        <dbReference type="Pfam" id="PF12850"/>
    </source>
</evidence>
<dbReference type="InterPro" id="IPR000979">
    <property type="entry name" value="Phosphodiesterase_MJ0936/Vps29"/>
</dbReference>
<comment type="caution">
    <text evidence="4">The sequence shown here is derived from an EMBL/GenBank/DDBJ whole genome shotgun (WGS) entry which is preliminary data.</text>
</comment>
<dbReference type="Gene3D" id="3.60.21.10">
    <property type="match status" value="1"/>
</dbReference>
<evidence type="ECO:0000256" key="1">
    <source>
        <dbReference type="ARBA" id="ARBA00008950"/>
    </source>
</evidence>
<dbReference type="Pfam" id="PF12850">
    <property type="entry name" value="Metallophos_2"/>
    <property type="match status" value="1"/>
</dbReference>
<gene>
    <name evidence="4" type="ORF">NM961_00115</name>
</gene>
<protein>
    <recommendedName>
        <fullName evidence="2">Phosphoesterase</fullName>
        <ecNumber evidence="2">3.1.4.-</ecNumber>
    </recommendedName>
</protein>
<comment type="similarity">
    <text evidence="1 2">Belongs to the metallophosphoesterase superfamily. YfcE family.</text>
</comment>
<dbReference type="Proteomes" id="UP001165498">
    <property type="component" value="Unassembled WGS sequence"/>
</dbReference>
<feature type="domain" description="Calcineurin-like phosphoesterase" evidence="3">
    <location>
        <begin position="1"/>
        <end position="151"/>
    </location>
</feature>
<dbReference type="EC" id="3.1.4.-" evidence="2"/>